<evidence type="ECO:0000256" key="1">
    <source>
        <dbReference type="SAM" id="MobiDB-lite"/>
    </source>
</evidence>
<gene>
    <name evidence="2" type="ORF">GQF02_10060</name>
</gene>
<organism evidence="2 3">
    <name type="scientific">Craterilacuibacter sinensis</name>
    <dbReference type="NCBI Taxonomy" id="2686017"/>
    <lineage>
        <taxon>Bacteria</taxon>
        <taxon>Pseudomonadati</taxon>
        <taxon>Pseudomonadota</taxon>
        <taxon>Betaproteobacteria</taxon>
        <taxon>Neisseriales</taxon>
        <taxon>Neisseriaceae</taxon>
        <taxon>Craterilacuibacter</taxon>
    </lineage>
</organism>
<evidence type="ECO:0000313" key="2">
    <source>
        <dbReference type="EMBL" id="MXR37317.1"/>
    </source>
</evidence>
<evidence type="ECO:0000313" key="3">
    <source>
        <dbReference type="Proteomes" id="UP000467214"/>
    </source>
</evidence>
<accession>A0A845BKX7</accession>
<dbReference type="EMBL" id="WSSB01000008">
    <property type="protein sequence ID" value="MXR37317.1"/>
    <property type="molecule type" value="Genomic_DNA"/>
</dbReference>
<name>A0A845BKX7_9NEIS</name>
<proteinExistence type="predicted"/>
<keyword evidence="3" id="KW-1185">Reference proteome</keyword>
<reference evidence="2 3" key="1">
    <citation type="submission" date="2019-12" db="EMBL/GenBank/DDBJ databases">
        <title>Neisseriaceae gen. nov. sp. Genome sequencing and assembly.</title>
        <authorList>
            <person name="Liu Z."/>
            <person name="Li A."/>
        </authorList>
    </citation>
    <scope>NUCLEOTIDE SEQUENCE [LARGE SCALE GENOMIC DNA]</scope>
    <source>
        <strain evidence="2 3">B2N2-7</strain>
    </source>
</reference>
<dbReference type="AlphaFoldDB" id="A0A845BKX7"/>
<comment type="caution">
    <text evidence="2">The sequence shown here is derived from an EMBL/GenBank/DDBJ whole genome shotgun (WGS) entry which is preliminary data.</text>
</comment>
<dbReference type="Proteomes" id="UP000467214">
    <property type="component" value="Unassembled WGS sequence"/>
</dbReference>
<feature type="region of interest" description="Disordered" evidence="1">
    <location>
        <begin position="1"/>
        <end position="29"/>
    </location>
</feature>
<sequence>MVNNSKCASRHTSQAKIRDRSKSMPHTARQHGKALLTLSLFVQLAAYVATNMAQAQEPASSMPTMGPATDFSLPPTIAMEGENTKQPITSTTALSVIGAPALAPLPSNTALRLKENNPLWAWLSLDGGSRPSFNLYQDKSSRLALSVNGNGSIRLRYKLAW</sequence>
<protein>
    <submittedName>
        <fullName evidence="2">Uncharacterized protein</fullName>
    </submittedName>
</protein>
<feature type="compositionally biased region" description="Polar residues" evidence="1">
    <location>
        <begin position="1"/>
        <end position="15"/>
    </location>
</feature>